<gene>
    <name evidence="1" type="ORF">HDE68_003867</name>
</gene>
<dbReference type="RefSeq" id="WP_183883788.1">
    <property type="nucleotide sequence ID" value="NZ_JACHCE010000006.1"/>
</dbReference>
<dbReference type="EMBL" id="JACHCE010000006">
    <property type="protein sequence ID" value="MBB5637942.1"/>
    <property type="molecule type" value="Genomic_DNA"/>
</dbReference>
<comment type="caution">
    <text evidence="1">The sequence shown here is derived from an EMBL/GenBank/DDBJ whole genome shotgun (WGS) entry which is preliminary data.</text>
</comment>
<organism evidence="1 2">
    <name type="scientific">Pedobacter cryoconitis</name>
    <dbReference type="NCBI Taxonomy" id="188932"/>
    <lineage>
        <taxon>Bacteria</taxon>
        <taxon>Pseudomonadati</taxon>
        <taxon>Bacteroidota</taxon>
        <taxon>Sphingobacteriia</taxon>
        <taxon>Sphingobacteriales</taxon>
        <taxon>Sphingobacteriaceae</taxon>
        <taxon>Pedobacter</taxon>
    </lineage>
</organism>
<dbReference type="AlphaFoldDB" id="A0A7W9E019"/>
<protein>
    <submittedName>
        <fullName evidence="1">Uncharacterized protein</fullName>
    </submittedName>
</protein>
<name>A0A7W9E019_9SPHI</name>
<proteinExistence type="predicted"/>
<dbReference type="Proteomes" id="UP000537204">
    <property type="component" value="Unassembled WGS sequence"/>
</dbReference>
<evidence type="ECO:0000313" key="2">
    <source>
        <dbReference type="Proteomes" id="UP000537204"/>
    </source>
</evidence>
<evidence type="ECO:0000313" key="1">
    <source>
        <dbReference type="EMBL" id="MBB5637942.1"/>
    </source>
</evidence>
<reference evidence="1 2" key="1">
    <citation type="submission" date="2020-08" db="EMBL/GenBank/DDBJ databases">
        <title>Genomic Encyclopedia of Type Strains, Phase IV (KMG-V): Genome sequencing to study the core and pangenomes of soil and plant-associated prokaryotes.</title>
        <authorList>
            <person name="Whitman W."/>
        </authorList>
    </citation>
    <scope>NUCLEOTIDE SEQUENCE [LARGE SCALE GENOMIC DNA]</scope>
    <source>
        <strain evidence="1 2">S3M1</strain>
    </source>
</reference>
<accession>A0A7W9E019</accession>
<sequence>MSVYLKYPRNIILTVLFVCFCLCSEAQELSKVNFRISSQTAAINSIVFTIGELNLQFDQKGGKLYMINRGYKRVPEWSDYMDEEYYDGITDGDKKGKIKSTGGVKIDYYDVFDGEKKGKIKSIGAVKIDYYDVFDGEKKGRIKSVGGNIIGYYDVFDGDKKGKIKSFGSIRIDYYDSFSSTGKKGKVSVIGQVKIDYYDNFGPSARMGKIKSIKGNTPDLYVTIDRGNSTLSDDND</sequence>